<sequence length="1060" mass="117354">MRNLSTFLLAVFIACMQSTAAQSAARPRILLYTKTAGFRHDSIPSAIRIIASLGNGSLTLPSSTIDPSIYTLRWDTINTEDETLFHDPIYLSQFKAIGFLSTTDVDPPGAGTVLDDQGLRNFARYIQQGGNYFGIHSASATLFGAPFYGRLVGAYFDYHPQIQNVTVRSLDRQHPSTSKWPDQGLRIYEEMYNYRSDPRNLPSRANVLLSNATSYQDPGVNPQAFRNGSNGPEPHPLAWWREARLLDTDAATDPSVSGGGGAGIQVSGGSGRSWYTSLGHDNLTWAQDLFRGHVAGGIGWVLQSSTAPSNASAGGSNSSESAGASASPTTSSTAGSSNRAISSTPAHEFGNIAASAAKAVKKEKAEKKATSKLTKQVAKQKSQSSTTNSTAKGKSKQSPKKVSIDDDQEDLDALLAKYREQWESEHVVSEEKLGGPPSRRANATFTPCPLGNDLYLFGGEYFNGERVSFYQDMYRYIPDKNEWRTYASKTQPGPRSAHQIAATPAQGGMLWLFGGEFSGARQNAFHHYRDLWAFSIETKAWERIDTKLRPSARSGHRMCFWKHYLVLFGGFIDTGVKTQYLNDLWIFDTQNTFKWVEIKQNDLRRPPPRSGFSFLPEKQGVVLHGGYCKKYVKGQRTQGVALEDTWFLKMDEDLEKLDWMKRRKVGYAPNPVRSGCTMALWPAKSMGVMFAGVTDTEADEETMESTFHKDLYGYQLGGMGRWVSLNLKRPKKKAGGRRKKKPNPVQIQQQQRGNGYDSDNEDSHHYRSDNDNDEGEGGEGGEDLTRSTEQLCISDSPEPAPLPPQPAEEEEEEDPDDPLKTIPLERYNVMLAVQRNILYVYGGIFESGNREYTLDDFYTLDLTKLDRFNCLQSCPIDALEWDESSSSSSDSDSGSDCSSSSSSSESEGEEGDELPEGFEFDPSPDSSVELTQQSKLSAAEKEALRARAQAFIGVASNTARTEQEILSTPQPGESLRLFYERTKLHWASIAILQSQGKLRGKEMRKQAFALADGQYREYKPILEEIERIRDEAGLDEKEVSVNKVGGIGAGSTGVDSRNRR</sequence>
<comment type="caution">
    <text evidence="5">The sequence shown here is derived from an EMBL/GenBank/DDBJ whole genome shotgun (WGS) entry which is preliminary data.</text>
</comment>
<feature type="region of interest" description="Disordered" evidence="1">
    <location>
        <begin position="306"/>
        <end position="346"/>
    </location>
</feature>
<evidence type="ECO:0000259" key="4">
    <source>
        <dbReference type="Pfam" id="PF13422"/>
    </source>
</evidence>
<feature type="region of interest" description="Disordered" evidence="1">
    <location>
        <begin position="366"/>
        <end position="407"/>
    </location>
</feature>
<feature type="chain" id="PRO_5034525576" description="DUF4110 domain-containing protein" evidence="2">
    <location>
        <begin position="22"/>
        <end position="1060"/>
    </location>
</feature>
<feature type="compositionally biased region" description="Low complexity" evidence="1">
    <location>
        <begin position="371"/>
        <end position="392"/>
    </location>
</feature>
<evidence type="ECO:0008006" key="7">
    <source>
        <dbReference type="Google" id="ProtNLM"/>
    </source>
</evidence>
<feature type="region of interest" description="Disordered" evidence="1">
    <location>
        <begin position="728"/>
        <end position="820"/>
    </location>
</feature>
<reference evidence="5" key="1">
    <citation type="submission" date="2018-08" db="EMBL/GenBank/DDBJ databases">
        <authorList>
            <person name="Guldener U."/>
        </authorList>
    </citation>
    <scope>NUCLEOTIDE SEQUENCE</scope>
    <source>
        <strain evidence="5">UB2</strain>
    </source>
</reference>
<evidence type="ECO:0000259" key="3">
    <source>
        <dbReference type="Pfam" id="PF06283"/>
    </source>
</evidence>
<organism evidence="5 6">
    <name type="scientific">Ustilago bromivora</name>
    <dbReference type="NCBI Taxonomy" id="307758"/>
    <lineage>
        <taxon>Eukaryota</taxon>
        <taxon>Fungi</taxon>
        <taxon>Dikarya</taxon>
        <taxon>Basidiomycota</taxon>
        <taxon>Ustilaginomycotina</taxon>
        <taxon>Ustilaginomycetes</taxon>
        <taxon>Ustilaginales</taxon>
        <taxon>Ustilaginaceae</taxon>
        <taxon>Ustilago</taxon>
    </lineage>
</organism>
<evidence type="ECO:0000313" key="5">
    <source>
        <dbReference type="EMBL" id="SYW86159.1"/>
    </source>
</evidence>
<dbReference type="InterPro" id="IPR025183">
    <property type="entry name" value="DUF4110"/>
</dbReference>
<feature type="compositionally biased region" description="Basic residues" evidence="1">
    <location>
        <begin position="728"/>
        <end position="742"/>
    </location>
</feature>
<gene>
    <name evidence="5" type="ORF">UBRO2_05879</name>
</gene>
<feature type="domain" description="ThuA-like" evidence="3">
    <location>
        <begin position="28"/>
        <end position="301"/>
    </location>
</feature>
<proteinExistence type="predicted"/>
<accession>A0A8H8TV59</accession>
<keyword evidence="2" id="KW-0732">Signal</keyword>
<dbReference type="PANTHER" id="PTHR46063">
    <property type="entry name" value="KELCH DOMAIN-CONTAINING PROTEIN"/>
    <property type="match status" value="1"/>
</dbReference>
<dbReference type="InterPro" id="IPR029062">
    <property type="entry name" value="Class_I_gatase-like"/>
</dbReference>
<name>A0A8H8TV59_9BASI</name>
<feature type="compositionally biased region" description="Acidic residues" evidence="1">
    <location>
        <begin position="771"/>
        <end position="782"/>
    </location>
</feature>
<feature type="compositionally biased region" description="Polar residues" evidence="1">
    <location>
        <begin position="924"/>
        <end position="934"/>
    </location>
</feature>
<dbReference type="SUPFAM" id="SSF52317">
    <property type="entry name" value="Class I glutamine amidotransferase-like"/>
    <property type="match status" value="1"/>
</dbReference>
<feature type="compositionally biased region" description="Low complexity" evidence="1">
    <location>
        <begin position="884"/>
        <end position="905"/>
    </location>
</feature>
<dbReference type="PANTHER" id="PTHR46063:SF1">
    <property type="entry name" value="KELCH DOMAIN-CONTAINING PROTEIN 4"/>
    <property type="match status" value="1"/>
</dbReference>
<feature type="compositionally biased region" description="Basic and acidic residues" evidence="1">
    <location>
        <begin position="761"/>
        <end position="770"/>
    </location>
</feature>
<evidence type="ECO:0000313" key="6">
    <source>
        <dbReference type="Proteomes" id="UP000658997"/>
    </source>
</evidence>
<dbReference type="Gene3D" id="2.120.10.80">
    <property type="entry name" value="Kelch-type beta propeller"/>
    <property type="match status" value="1"/>
</dbReference>
<dbReference type="Pfam" id="PF13422">
    <property type="entry name" value="DUF4110"/>
    <property type="match status" value="1"/>
</dbReference>
<dbReference type="SUPFAM" id="SSF117281">
    <property type="entry name" value="Kelch motif"/>
    <property type="match status" value="1"/>
</dbReference>
<dbReference type="EMBL" id="ULHB01000232">
    <property type="protein sequence ID" value="SYW86159.1"/>
    <property type="molecule type" value="Genomic_DNA"/>
</dbReference>
<evidence type="ECO:0000256" key="1">
    <source>
        <dbReference type="SAM" id="MobiDB-lite"/>
    </source>
</evidence>
<dbReference type="InterPro" id="IPR052588">
    <property type="entry name" value="Kelch_domain_protein"/>
</dbReference>
<evidence type="ECO:0000256" key="2">
    <source>
        <dbReference type="SAM" id="SignalP"/>
    </source>
</evidence>
<dbReference type="AlphaFoldDB" id="A0A8H8TV59"/>
<dbReference type="Pfam" id="PF24681">
    <property type="entry name" value="Kelch_KLHDC2_KLHL20_DRC7"/>
    <property type="match status" value="1"/>
</dbReference>
<feature type="compositionally biased region" description="Low complexity" evidence="1">
    <location>
        <begin position="306"/>
        <end position="337"/>
    </location>
</feature>
<keyword evidence="6" id="KW-1185">Reference proteome</keyword>
<dbReference type="InterPro" id="IPR029010">
    <property type="entry name" value="ThuA-like"/>
</dbReference>
<feature type="domain" description="DUF4110" evidence="4">
    <location>
        <begin position="963"/>
        <end position="1034"/>
    </location>
</feature>
<dbReference type="Pfam" id="PF06283">
    <property type="entry name" value="ThuA"/>
    <property type="match status" value="1"/>
</dbReference>
<dbReference type="InterPro" id="IPR015915">
    <property type="entry name" value="Kelch-typ_b-propeller"/>
</dbReference>
<dbReference type="Gene3D" id="3.40.50.880">
    <property type="match status" value="1"/>
</dbReference>
<feature type="signal peptide" evidence="2">
    <location>
        <begin position="1"/>
        <end position="21"/>
    </location>
</feature>
<feature type="compositionally biased region" description="Acidic residues" evidence="1">
    <location>
        <begin position="906"/>
        <end position="919"/>
    </location>
</feature>
<feature type="compositionally biased region" description="Acidic residues" evidence="1">
    <location>
        <begin position="807"/>
        <end position="816"/>
    </location>
</feature>
<feature type="region of interest" description="Disordered" evidence="1">
    <location>
        <begin position="881"/>
        <end position="934"/>
    </location>
</feature>
<dbReference type="PROSITE" id="PS51257">
    <property type="entry name" value="PROKAR_LIPOPROTEIN"/>
    <property type="match status" value="1"/>
</dbReference>
<protein>
    <recommendedName>
        <fullName evidence="7">DUF4110 domain-containing protein</fullName>
    </recommendedName>
</protein>
<dbReference type="Proteomes" id="UP000658997">
    <property type="component" value="Unassembled WGS sequence"/>
</dbReference>